<gene>
    <name evidence="1" type="ORF">MSPICULIGERA_LOCUS8682</name>
</gene>
<dbReference type="EMBL" id="CATQJA010002278">
    <property type="protein sequence ID" value="CAJ0570238.1"/>
    <property type="molecule type" value="Genomic_DNA"/>
</dbReference>
<dbReference type="Proteomes" id="UP001177023">
    <property type="component" value="Unassembled WGS sequence"/>
</dbReference>
<name>A0AA36CK12_9BILA</name>
<dbReference type="AlphaFoldDB" id="A0AA36CK12"/>
<comment type="caution">
    <text evidence="1">The sequence shown here is derived from an EMBL/GenBank/DDBJ whole genome shotgun (WGS) entry which is preliminary data.</text>
</comment>
<evidence type="ECO:0000313" key="1">
    <source>
        <dbReference type="EMBL" id="CAJ0570238.1"/>
    </source>
</evidence>
<reference evidence="1" key="1">
    <citation type="submission" date="2023-06" db="EMBL/GenBank/DDBJ databases">
        <authorList>
            <person name="Delattre M."/>
        </authorList>
    </citation>
    <scope>NUCLEOTIDE SEQUENCE</scope>
    <source>
        <strain evidence="1">AF72</strain>
    </source>
</reference>
<accession>A0AA36CK12</accession>
<feature type="non-terminal residue" evidence="1">
    <location>
        <position position="85"/>
    </location>
</feature>
<proteinExistence type="predicted"/>
<evidence type="ECO:0000313" key="2">
    <source>
        <dbReference type="Proteomes" id="UP001177023"/>
    </source>
</evidence>
<protein>
    <submittedName>
        <fullName evidence="1">Uncharacterized protein</fullName>
    </submittedName>
</protein>
<organism evidence="1 2">
    <name type="scientific">Mesorhabditis spiculigera</name>
    <dbReference type="NCBI Taxonomy" id="96644"/>
    <lineage>
        <taxon>Eukaryota</taxon>
        <taxon>Metazoa</taxon>
        <taxon>Ecdysozoa</taxon>
        <taxon>Nematoda</taxon>
        <taxon>Chromadorea</taxon>
        <taxon>Rhabditida</taxon>
        <taxon>Rhabditina</taxon>
        <taxon>Rhabditomorpha</taxon>
        <taxon>Rhabditoidea</taxon>
        <taxon>Rhabditidae</taxon>
        <taxon>Mesorhabditinae</taxon>
        <taxon>Mesorhabditis</taxon>
    </lineage>
</organism>
<keyword evidence="2" id="KW-1185">Reference proteome</keyword>
<sequence length="85" mass="9616">MVVPGRIATSEQKHGSSSMLLYWLDGNVVIKTTQWLTGRTTSSRKGGQWSAETTWEQGRVLSMYEEAVIIELCRSNSRWQRLVAA</sequence>